<evidence type="ECO:0000313" key="9">
    <source>
        <dbReference type="EMBL" id="KAK5971570.1"/>
    </source>
</evidence>
<comment type="similarity">
    <text evidence="2">Belongs to the Mediator complex subunit 24 family.</text>
</comment>
<dbReference type="EMBL" id="WIXE01017632">
    <property type="protein sequence ID" value="KAK5971570.1"/>
    <property type="molecule type" value="Genomic_DNA"/>
</dbReference>
<accession>A0AAN8F710</accession>
<gene>
    <name evidence="9" type="ORF">GCK32_003814</name>
</gene>
<evidence type="ECO:0000256" key="6">
    <source>
        <dbReference type="ARBA" id="ARBA00023163"/>
    </source>
</evidence>
<evidence type="ECO:0000256" key="7">
    <source>
        <dbReference type="ARBA" id="ARBA00023242"/>
    </source>
</evidence>
<evidence type="ECO:0000256" key="2">
    <source>
        <dbReference type="ARBA" id="ARBA00007864"/>
    </source>
</evidence>
<dbReference type="Pfam" id="PF11277">
    <property type="entry name" value="Med24_N"/>
    <property type="match status" value="1"/>
</dbReference>
<evidence type="ECO:0000256" key="3">
    <source>
        <dbReference type="ARBA" id="ARBA00019693"/>
    </source>
</evidence>
<comment type="subcellular location">
    <subcellularLocation>
        <location evidence="1">Nucleus</location>
    </subcellularLocation>
</comment>
<evidence type="ECO:0000256" key="5">
    <source>
        <dbReference type="ARBA" id="ARBA00023159"/>
    </source>
</evidence>
<name>A0AAN8F710_TRICO</name>
<evidence type="ECO:0000256" key="1">
    <source>
        <dbReference type="ARBA" id="ARBA00004123"/>
    </source>
</evidence>
<dbReference type="PANTHER" id="PTHR12898:SF1">
    <property type="entry name" value="MEDIATOR OF RNA POLYMERASE II TRANSCRIPTION SUBUNIT 24"/>
    <property type="match status" value="1"/>
</dbReference>
<dbReference type="InterPro" id="IPR021429">
    <property type="entry name" value="Mediator_Med24"/>
</dbReference>
<evidence type="ECO:0000256" key="8">
    <source>
        <dbReference type="ARBA" id="ARBA00031960"/>
    </source>
</evidence>
<evidence type="ECO:0000256" key="4">
    <source>
        <dbReference type="ARBA" id="ARBA00023015"/>
    </source>
</evidence>
<dbReference type="GO" id="GO:0003712">
    <property type="term" value="F:transcription coregulator activity"/>
    <property type="evidence" value="ECO:0007669"/>
    <property type="project" value="TreeGrafter"/>
</dbReference>
<dbReference type="GO" id="GO:0016592">
    <property type="term" value="C:mediator complex"/>
    <property type="evidence" value="ECO:0007669"/>
    <property type="project" value="InterPro"/>
</dbReference>
<keyword evidence="4" id="KW-0805">Transcription regulation</keyword>
<reference evidence="9 10" key="1">
    <citation type="submission" date="2019-10" db="EMBL/GenBank/DDBJ databases">
        <title>Assembly and Annotation for the nematode Trichostrongylus colubriformis.</title>
        <authorList>
            <person name="Martin J."/>
        </authorList>
    </citation>
    <scope>NUCLEOTIDE SEQUENCE [LARGE SCALE GENOMIC DNA]</scope>
    <source>
        <strain evidence="9">G859</strain>
        <tissue evidence="9">Whole worm</tissue>
    </source>
</reference>
<dbReference type="GO" id="GO:0060261">
    <property type="term" value="P:positive regulation of transcription initiation by RNA polymerase II"/>
    <property type="evidence" value="ECO:0007669"/>
    <property type="project" value="TreeGrafter"/>
</dbReference>
<keyword evidence="7" id="KW-0539">Nucleus</keyword>
<dbReference type="PANTHER" id="PTHR12898">
    <property type="entry name" value="MEDIATOR OF RNA POLYMERASE II TRANSCRIPTION SUBUNIT 24"/>
    <property type="match status" value="1"/>
</dbReference>
<protein>
    <recommendedName>
        <fullName evidence="3">Mediator of RNA polymerase II transcription subunit 24</fullName>
    </recommendedName>
    <alternativeName>
        <fullName evidence="8">Mediator complex subunit 24</fullName>
    </alternativeName>
</protein>
<keyword evidence="5" id="KW-0010">Activator</keyword>
<keyword evidence="6" id="KW-0804">Transcription</keyword>
<organism evidence="9 10">
    <name type="scientific">Trichostrongylus colubriformis</name>
    <name type="common">Black scour worm</name>
    <dbReference type="NCBI Taxonomy" id="6319"/>
    <lineage>
        <taxon>Eukaryota</taxon>
        <taxon>Metazoa</taxon>
        <taxon>Ecdysozoa</taxon>
        <taxon>Nematoda</taxon>
        <taxon>Chromadorea</taxon>
        <taxon>Rhabditida</taxon>
        <taxon>Rhabditina</taxon>
        <taxon>Rhabditomorpha</taxon>
        <taxon>Strongyloidea</taxon>
        <taxon>Trichostrongylidae</taxon>
        <taxon>Trichostrongylus</taxon>
    </lineage>
</organism>
<keyword evidence="10" id="KW-1185">Reference proteome</keyword>
<comment type="caution">
    <text evidence="9">The sequence shown here is derived from an EMBL/GenBank/DDBJ whole genome shotgun (WGS) entry which is preliminary data.</text>
</comment>
<sequence>EELSSIKPSPDELRLLAQEFFQAGTMTSYPDLRMLECVKMLSHSELISWIDLLRTITGFTQFQRSRCVVALCGILKSELPHLQCSFSHISECRALTEAVIDVFVWIVEAVQAYRDLDDFEVVDVEGVLFQTFSAFLDDPFVFRLMCLATKKYAAVIKSSIVNKLYDLRYQEGSGVMLNYEELRNSFLRIFDPPKFESSELSVKYNFRRSGIRSLTAVFSCFRVLAAVEEVADTMLLFGQINAISHHEIVSDMLHASFMILLEEQETRDNCKSSIEMFFYVKMPRVWAAMIKLGMKPESVVKGVQHMLSECRQVYFSLHSCKLSGHLFLRENIQ</sequence>
<feature type="non-terminal residue" evidence="9">
    <location>
        <position position="1"/>
    </location>
</feature>
<proteinExistence type="inferred from homology"/>
<dbReference type="Proteomes" id="UP001331761">
    <property type="component" value="Unassembled WGS sequence"/>
</dbReference>
<dbReference type="AlphaFoldDB" id="A0AAN8F710"/>
<evidence type="ECO:0000313" key="10">
    <source>
        <dbReference type="Proteomes" id="UP001331761"/>
    </source>
</evidence>